<organism evidence="1 2">
    <name type="scientific">Hygrophoropsis aurantiaca</name>
    <dbReference type="NCBI Taxonomy" id="72124"/>
    <lineage>
        <taxon>Eukaryota</taxon>
        <taxon>Fungi</taxon>
        <taxon>Dikarya</taxon>
        <taxon>Basidiomycota</taxon>
        <taxon>Agaricomycotina</taxon>
        <taxon>Agaricomycetes</taxon>
        <taxon>Agaricomycetidae</taxon>
        <taxon>Boletales</taxon>
        <taxon>Coniophorineae</taxon>
        <taxon>Hygrophoropsidaceae</taxon>
        <taxon>Hygrophoropsis</taxon>
    </lineage>
</organism>
<accession>A0ACB8A914</accession>
<reference evidence="1" key="1">
    <citation type="journal article" date="2021" name="New Phytol.">
        <title>Evolutionary innovations through gain and loss of genes in the ectomycorrhizal Boletales.</title>
        <authorList>
            <person name="Wu G."/>
            <person name="Miyauchi S."/>
            <person name="Morin E."/>
            <person name="Kuo A."/>
            <person name="Drula E."/>
            <person name="Varga T."/>
            <person name="Kohler A."/>
            <person name="Feng B."/>
            <person name="Cao Y."/>
            <person name="Lipzen A."/>
            <person name="Daum C."/>
            <person name="Hundley H."/>
            <person name="Pangilinan J."/>
            <person name="Johnson J."/>
            <person name="Barry K."/>
            <person name="LaButti K."/>
            <person name="Ng V."/>
            <person name="Ahrendt S."/>
            <person name="Min B."/>
            <person name="Choi I.G."/>
            <person name="Park H."/>
            <person name="Plett J.M."/>
            <person name="Magnuson J."/>
            <person name="Spatafora J.W."/>
            <person name="Nagy L.G."/>
            <person name="Henrissat B."/>
            <person name="Grigoriev I.V."/>
            <person name="Yang Z.L."/>
            <person name="Xu J."/>
            <person name="Martin F.M."/>
        </authorList>
    </citation>
    <scope>NUCLEOTIDE SEQUENCE</scope>
    <source>
        <strain evidence="1">ATCC 28755</strain>
    </source>
</reference>
<keyword evidence="2" id="KW-1185">Reference proteome</keyword>
<evidence type="ECO:0000313" key="1">
    <source>
        <dbReference type="EMBL" id="KAH7909686.1"/>
    </source>
</evidence>
<name>A0ACB8A914_9AGAM</name>
<dbReference type="Proteomes" id="UP000790377">
    <property type="component" value="Unassembled WGS sequence"/>
</dbReference>
<sequence>MPDTMNDVQDRLWDIETHLPEFKRGCKGLLYATRCDGPLIVDVPLIEGARELKTIEDLYVECWVRQRGHKDTSARRSKLRKTYYNVPNLEHVPIDYAYTFLTEEGETDPPINSLVNTLSPPMPKAPHHMGNLLVIKHERDSNLAILDVCDKDIDMSTLILRSAIQHGVMPQTRQRKTV</sequence>
<evidence type="ECO:0000313" key="2">
    <source>
        <dbReference type="Proteomes" id="UP000790377"/>
    </source>
</evidence>
<gene>
    <name evidence="1" type="ORF">BJ138DRAFT_1154627</name>
</gene>
<dbReference type="EMBL" id="MU267746">
    <property type="protein sequence ID" value="KAH7909686.1"/>
    <property type="molecule type" value="Genomic_DNA"/>
</dbReference>
<proteinExistence type="predicted"/>
<comment type="caution">
    <text evidence="1">The sequence shown here is derived from an EMBL/GenBank/DDBJ whole genome shotgun (WGS) entry which is preliminary data.</text>
</comment>
<protein>
    <submittedName>
        <fullName evidence="1">Uncharacterized protein</fullName>
    </submittedName>
</protein>